<dbReference type="GeneID" id="25915887"/>
<dbReference type="Proteomes" id="UP000054560">
    <property type="component" value="Unassembled WGS sequence"/>
</dbReference>
<organism evidence="2 3">
    <name type="scientific">Sphaeroforma arctica JP610</name>
    <dbReference type="NCBI Taxonomy" id="667725"/>
    <lineage>
        <taxon>Eukaryota</taxon>
        <taxon>Ichthyosporea</taxon>
        <taxon>Ichthyophonida</taxon>
        <taxon>Sphaeroforma</taxon>
    </lineage>
</organism>
<keyword evidence="1" id="KW-0175">Coiled coil</keyword>
<protein>
    <submittedName>
        <fullName evidence="2">Uncharacterized protein</fullName>
    </submittedName>
</protein>
<reference evidence="2 3" key="1">
    <citation type="submission" date="2011-02" db="EMBL/GenBank/DDBJ databases">
        <title>The Genome Sequence of Sphaeroforma arctica JP610.</title>
        <authorList>
            <consortium name="The Broad Institute Genome Sequencing Platform"/>
            <person name="Russ C."/>
            <person name="Cuomo C."/>
            <person name="Young S.K."/>
            <person name="Zeng Q."/>
            <person name="Gargeya S."/>
            <person name="Alvarado L."/>
            <person name="Berlin A."/>
            <person name="Chapman S.B."/>
            <person name="Chen Z."/>
            <person name="Freedman E."/>
            <person name="Gellesch M."/>
            <person name="Goldberg J."/>
            <person name="Griggs A."/>
            <person name="Gujja S."/>
            <person name="Heilman E."/>
            <person name="Heiman D."/>
            <person name="Howarth C."/>
            <person name="Mehta T."/>
            <person name="Neiman D."/>
            <person name="Pearson M."/>
            <person name="Roberts A."/>
            <person name="Saif S."/>
            <person name="Shea T."/>
            <person name="Shenoy N."/>
            <person name="Sisk P."/>
            <person name="Stolte C."/>
            <person name="Sykes S."/>
            <person name="White J."/>
            <person name="Yandava C."/>
            <person name="Burger G."/>
            <person name="Gray M.W."/>
            <person name="Holland P.W.H."/>
            <person name="King N."/>
            <person name="Lang F.B.F."/>
            <person name="Roger A.J."/>
            <person name="Ruiz-Trillo I."/>
            <person name="Haas B."/>
            <person name="Nusbaum C."/>
            <person name="Birren B."/>
        </authorList>
    </citation>
    <scope>NUCLEOTIDE SEQUENCE [LARGE SCALE GENOMIC DNA]</scope>
    <source>
        <strain evidence="2 3">JP610</strain>
    </source>
</reference>
<dbReference type="AlphaFoldDB" id="A0A0L0F5U7"/>
<gene>
    <name evidence="2" type="ORF">SARC_15383</name>
</gene>
<proteinExistence type="predicted"/>
<evidence type="ECO:0000313" key="2">
    <source>
        <dbReference type="EMBL" id="KNC72070.1"/>
    </source>
</evidence>
<name>A0A0L0F5U7_9EUKA</name>
<dbReference type="EMBL" id="KQ247631">
    <property type="protein sequence ID" value="KNC72070.1"/>
    <property type="molecule type" value="Genomic_DNA"/>
</dbReference>
<accession>A0A0L0F5U7</accession>
<dbReference type="RefSeq" id="XP_014145972.1">
    <property type="nucleotide sequence ID" value="XM_014290497.1"/>
</dbReference>
<keyword evidence="3" id="KW-1185">Reference proteome</keyword>
<sequence length="85" mass="10288">MVEAIDQFIISDRRAYLQQLENERKSFKKKLKTLDASLQAKTDKKVKAKKNEYEKLKRVMSKSERRVFIEEYRIKLQDENAKQHK</sequence>
<feature type="coiled-coil region" evidence="1">
    <location>
        <begin position="17"/>
        <end position="66"/>
    </location>
</feature>
<evidence type="ECO:0000313" key="3">
    <source>
        <dbReference type="Proteomes" id="UP000054560"/>
    </source>
</evidence>
<feature type="non-terminal residue" evidence="2">
    <location>
        <position position="85"/>
    </location>
</feature>
<evidence type="ECO:0000256" key="1">
    <source>
        <dbReference type="SAM" id="Coils"/>
    </source>
</evidence>